<dbReference type="Proteomes" id="UP001566476">
    <property type="component" value="Unassembled WGS sequence"/>
</dbReference>
<evidence type="ECO:0000259" key="2">
    <source>
        <dbReference type="Pfam" id="PF20906"/>
    </source>
</evidence>
<evidence type="ECO:0000313" key="4">
    <source>
        <dbReference type="Proteomes" id="UP001566476"/>
    </source>
</evidence>
<dbReference type="EMBL" id="JBGGTQ010000010">
    <property type="protein sequence ID" value="MEZ0494231.1"/>
    <property type="molecule type" value="Genomic_DNA"/>
</dbReference>
<evidence type="ECO:0000259" key="1">
    <source>
        <dbReference type="Pfam" id="PF06032"/>
    </source>
</evidence>
<reference evidence="3 4" key="1">
    <citation type="submission" date="2024-07" db="EMBL/GenBank/DDBJ databases">
        <authorList>
            <person name="Thanompreechachai J."/>
            <person name="Duangmal K."/>
        </authorList>
    </citation>
    <scope>NUCLEOTIDE SEQUENCE [LARGE SCALE GENOMIC DNA]</scope>
    <source>
        <strain evidence="3 4">TBRC 1896</strain>
    </source>
</reference>
<comment type="caution">
    <text evidence="3">The sequence shown here is derived from an EMBL/GenBank/DDBJ whole genome shotgun (WGS) entry which is preliminary data.</text>
</comment>
<keyword evidence="4" id="KW-1185">Reference proteome</keyword>
<proteinExistence type="predicted"/>
<dbReference type="InterPro" id="IPR027479">
    <property type="entry name" value="S-Me-THD_N_sf"/>
</dbReference>
<dbReference type="InterPro" id="IPR010318">
    <property type="entry name" value="S-Me-THD_N"/>
</dbReference>
<protein>
    <submittedName>
        <fullName evidence="3">DUF917 domain-containing protein</fullName>
    </submittedName>
</protein>
<dbReference type="RefSeq" id="WP_370720464.1">
    <property type="nucleotide sequence ID" value="NZ_JBGGTQ010000010.1"/>
</dbReference>
<dbReference type="Pfam" id="PF06032">
    <property type="entry name" value="S-Me-THD_N"/>
    <property type="match status" value="1"/>
</dbReference>
<dbReference type="InterPro" id="IPR024071">
    <property type="entry name" value="S-Me-THD_C_sf"/>
</dbReference>
<dbReference type="Pfam" id="PF20906">
    <property type="entry name" value="S-Me-THD_C"/>
    <property type="match status" value="1"/>
</dbReference>
<feature type="domain" description="S-Me-THD N-terminal" evidence="1">
    <location>
        <begin position="7"/>
        <end position="170"/>
    </location>
</feature>
<dbReference type="Gene3D" id="2.40.390.10">
    <property type="entry name" value="CV3147-like"/>
    <property type="match status" value="1"/>
</dbReference>
<dbReference type="SUPFAM" id="SSF160991">
    <property type="entry name" value="CV3147-like"/>
    <property type="match status" value="1"/>
</dbReference>
<organism evidence="3 4">
    <name type="scientific">Kineococcus mangrovi</name>
    <dbReference type="NCBI Taxonomy" id="1660183"/>
    <lineage>
        <taxon>Bacteria</taxon>
        <taxon>Bacillati</taxon>
        <taxon>Actinomycetota</taxon>
        <taxon>Actinomycetes</taxon>
        <taxon>Kineosporiales</taxon>
        <taxon>Kineosporiaceae</taxon>
        <taxon>Kineococcus</taxon>
    </lineage>
</organism>
<accession>A0ABV4IAB8</accession>
<feature type="domain" description="S-Me-THD-like C-terminal" evidence="2">
    <location>
        <begin position="174"/>
        <end position="357"/>
    </location>
</feature>
<dbReference type="Gene3D" id="3.40.1610.10">
    <property type="entry name" value="CV3147-like domain"/>
    <property type="match status" value="1"/>
</dbReference>
<gene>
    <name evidence="3" type="ORF">AB2L28_18500</name>
</gene>
<dbReference type="InterPro" id="IPR048350">
    <property type="entry name" value="S-Me-THD-like_C"/>
</dbReference>
<sequence>MELTAADVPALVRGAEVLGSGGGGDARAGGVLVSRLLRGGSVDLLDPDAADAADAADPDLLVSAVGMVGATVVFTEQLPGGGEFTRALDAVQRWTGRWAGAVASIEAAGLNAATALVTALSAPARPLPVVDLDLCGRALPRLDQFSLAVAGSDITPLALALPGGQVVVVDGGDAVTTERSVRSVLAGGGGWAAIAVGPRPLRALRRHALAGTTRRLLDVGRRLLALPDAPGPAAVAAAAGGTVLASGRVLEVVRHRGAGQGGFGRGSLVVRDRATSALLRLEMENEYLLALVDGEVVATTPDVLAVLDRRAARPVSCDRVRRGDDVVVLRLDAPAFWRDPARLGAVGPRAFGYDVDPVLVPASGVRA</sequence>
<evidence type="ECO:0000313" key="3">
    <source>
        <dbReference type="EMBL" id="MEZ0494231.1"/>
    </source>
</evidence>
<name>A0ABV4IAB8_9ACTN</name>